<evidence type="ECO:0000313" key="3">
    <source>
        <dbReference type="Proteomes" id="UP000008827"/>
    </source>
</evidence>
<name>K7M486_SOYBN</name>
<sequence length="52" mass="6050">MYATQSTNWVRCSILKDRLRYPVLCSLYSSYPPCLLILQCAVWMGCCIPNFQ</sequence>
<evidence type="ECO:0000313" key="1">
    <source>
        <dbReference type="EMBL" id="KRH14116.1"/>
    </source>
</evidence>
<dbReference type="EMBL" id="CM000847">
    <property type="protein sequence ID" value="KRH14116.1"/>
    <property type="molecule type" value="Genomic_DNA"/>
</dbReference>
<proteinExistence type="predicted"/>
<dbReference type="AlphaFoldDB" id="K7M486"/>
<dbReference type="Proteomes" id="UP000008827">
    <property type="component" value="Chromosome 14"/>
</dbReference>
<keyword evidence="3" id="KW-1185">Reference proteome</keyword>
<protein>
    <submittedName>
        <fullName evidence="1 2">Uncharacterized protein</fullName>
    </submittedName>
</protein>
<dbReference type="InParanoid" id="K7M486"/>
<evidence type="ECO:0000313" key="2">
    <source>
        <dbReference type="EnsemblPlants" id="KRH14116"/>
    </source>
</evidence>
<organism evidence="2">
    <name type="scientific">Glycine max</name>
    <name type="common">Soybean</name>
    <name type="synonym">Glycine hispida</name>
    <dbReference type="NCBI Taxonomy" id="3847"/>
    <lineage>
        <taxon>Eukaryota</taxon>
        <taxon>Viridiplantae</taxon>
        <taxon>Streptophyta</taxon>
        <taxon>Embryophyta</taxon>
        <taxon>Tracheophyta</taxon>
        <taxon>Spermatophyta</taxon>
        <taxon>Magnoliopsida</taxon>
        <taxon>eudicotyledons</taxon>
        <taxon>Gunneridae</taxon>
        <taxon>Pentapetalae</taxon>
        <taxon>rosids</taxon>
        <taxon>fabids</taxon>
        <taxon>Fabales</taxon>
        <taxon>Fabaceae</taxon>
        <taxon>Papilionoideae</taxon>
        <taxon>50 kb inversion clade</taxon>
        <taxon>NPAAA clade</taxon>
        <taxon>indigoferoid/millettioid clade</taxon>
        <taxon>Phaseoleae</taxon>
        <taxon>Glycine</taxon>
        <taxon>Glycine subgen. Soja</taxon>
    </lineage>
</organism>
<dbReference type="HOGENOM" id="CLU_3091151_0_0_1"/>
<reference evidence="1" key="3">
    <citation type="submission" date="2018-07" db="EMBL/GenBank/DDBJ databases">
        <title>WGS assembly of Glycine max.</title>
        <authorList>
            <person name="Schmutz J."/>
            <person name="Cannon S."/>
            <person name="Schlueter J."/>
            <person name="Ma J."/>
            <person name="Mitros T."/>
            <person name="Nelson W."/>
            <person name="Hyten D."/>
            <person name="Song Q."/>
            <person name="Thelen J."/>
            <person name="Cheng J."/>
            <person name="Xu D."/>
            <person name="Hellsten U."/>
            <person name="May G."/>
            <person name="Yu Y."/>
            <person name="Sakurai T."/>
            <person name="Umezawa T."/>
            <person name="Bhattacharyya M."/>
            <person name="Sandhu D."/>
            <person name="Valliyodan B."/>
            <person name="Lindquist E."/>
            <person name="Peto M."/>
            <person name="Grant D."/>
            <person name="Shu S."/>
            <person name="Goodstein D."/>
            <person name="Barry K."/>
            <person name="Futrell-Griggs M."/>
            <person name="Abernathy B."/>
            <person name="Du J."/>
            <person name="Tian Z."/>
            <person name="Zhu L."/>
            <person name="Gill N."/>
            <person name="Joshi T."/>
            <person name="Libault M."/>
            <person name="Sethuraman A."/>
            <person name="Zhang X."/>
            <person name="Shinozaki K."/>
            <person name="Nguyen H."/>
            <person name="Wing R."/>
            <person name="Cregan P."/>
            <person name="Specht J."/>
            <person name="Grimwood J."/>
            <person name="Rokhsar D."/>
            <person name="Stacey G."/>
            <person name="Shoemaker R."/>
            <person name="Jackson S."/>
        </authorList>
    </citation>
    <scope>NUCLEOTIDE SEQUENCE</scope>
    <source>
        <tissue evidence="1">Callus</tissue>
    </source>
</reference>
<reference evidence="1 2" key="1">
    <citation type="journal article" date="2010" name="Nature">
        <title>Genome sequence of the palaeopolyploid soybean.</title>
        <authorList>
            <person name="Schmutz J."/>
            <person name="Cannon S.B."/>
            <person name="Schlueter J."/>
            <person name="Ma J."/>
            <person name="Mitros T."/>
            <person name="Nelson W."/>
            <person name="Hyten D.L."/>
            <person name="Song Q."/>
            <person name="Thelen J.J."/>
            <person name="Cheng J."/>
            <person name="Xu D."/>
            <person name="Hellsten U."/>
            <person name="May G.D."/>
            <person name="Yu Y."/>
            <person name="Sakurai T."/>
            <person name="Umezawa T."/>
            <person name="Bhattacharyya M.K."/>
            <person name="Sandhu D."/>
            <person name="Valliyodan B."/>
            <person name="Lindquist E."/>
            <person name="Peto M."/>
            <person name="Grant D."/>
            <person name="Shu S."/>
            <person name="Goodstein D."/>
            <person name="Barry K."/>
            <person name="Futrell-Griggs M."/>
            <person name="Abernathy B."/>
            <person name="Du J."/>
            <person name="Tian Z."/>
            <person name="Zhu L."/>
            <person name="Gill N."/>
            <person name="Joshi T."/>
            <person name="Libault M."/>
            <person name="Sethuraman A."/>
            <person name="Zhang X.-C."/>
            <person name="Shinozaki K."/>
            <person name="Nguyen H.T."/>
            <person name="Wing R.A."/>
            <person name="Cregan P."/>
            <person name="Specht J."/>
            <person name="Grimwood J."/>
            <person name="Rokhsar D."/>
            <person name="Stacey G."/>
            <person name="Shoemaker R.C."/>
            <person name="Jackson S.A."/>
        </authorList>
    </citation>
    <scope>NUCLEOTIDE SEQUENCE [LARGE SCALE GENOMIC DNA]</scope>
    <source>
        <strain evidence="2">cv. Williams 82</strain>
        <tissue evidence="1">Callus</tissue>
    </source>
</reference>
<dbReference type="EnsemblPlants" id="KRH14116">
    <property type="protein sequence ID" value="KRH14116"/>
    <property type="gene ID" value="GLYMA_14G007600"/>
</dbReference>
<dbReference type="Gramene" id="KRH14116">
    <property type="protein sequence ID" value="KRH14116"/>
    <property type="gene ID" value="GLYMA_14G007600"/>
</dbReference>
<dbReference type="PaxDb" id="3847-GLYMA14G01090.1"/>
<reference evidence="2" key="2">
    <citation type="submission" date="2018-02" db="UniProtKB">
        <authorList>
            <consortium name="EnsemblPlants"/>
        </authorList>
    </citation>
    <scope>IDENTIFICATION</scope>
    <source>
        <strain evidence="2">Williams 82</strain>
    </source>
</reference>
<gene>
    <name evidence="1" type="ORF">GLYMA_14G007600</name>
</gene>
<accession>K7M486</accession>